<comment type="caution">
    <text evidence="2">The sequence shown here is derived from an EMBL/GenBank/DDBJ whole genome shotgun (WGS) entry which is preliminary data.</text>
</comment>
<dbReference type="RefSeq" id="WP_331244672.1">
    <property type="nucleotide sequence ID" value="NZ_JAQSGJ010000135.1"/>
</dbReference>
<organism evidence="2 3">
    <name type="scientific">Schleiferilactobacillus harbinensis</name>
    <dbReference type="NCBI Taxonomy" id="304207"/>
    <lineage>
        <taxon>Bacteria</taxon>
        <taxon>Bacillati</taxon>
        <taxon>Bacillota</taxon>
        <taxon>Bacilli</taxon>
        <taxon>Lactobacillales</taxon>
        <taxon>Lactobacillaceae</taxon>
        <taxon>Schleiferilactobacillus</taxon>
    </lineage>
</organism>
<evidence type="ECO:0000313" key="2">
    <source>
        <dbReference type="EMBL" id="MEE6717280.1"/>
    </source>
</evidence>
<evidence type="ECO:0000256" key="1">
    <source>
        <dbReference type="SAM" id="MobiDB-lite"/>
    </source>
</evidence>
<feature type="region of interest" description="Disordered" evidence="1">
    <location>
        <begin position="31"/>
        <end position="65"/>
    </location>
</feature>
<feature type="compositionally biased region" description="Basic and acidic residues" evidence="1">
    <location>
        <begin position="46"/>
        <end position="56"/>
    </location>
</feature>
<proteinExistence type="predicted"/>
<accession>A0ABU7T3V4</accession>
<dbReference type="EMBL" id="JAQSGK010000135">
    <property type="protein sequence ID" value="MEE6717280.1"/>
    <property type="molecule type" value="Genomic_DNA"/>
</dbReference>
<keyword evidence="3" id="KW-1185">Reference proteome</keyword>
<gene>
    <name evidence="2" type="ORF">PS435_15775</name>
</gene>
<evidence type="ECO:0000313" key="3">
    <source>
        <dbReference type="Proteomes" id="UP001330016"/>
    </source>
</evidence>
<reference evidence="2 3" key="1">
    <citation type="submission" date="2023-02" db="EMBL/GenBank/DDBJ databases">
        <title>The predominant lactic acid bacteria and yeasts involved in the spontaneous fermentation of millet during the production of the traditional porridge Hausa koko in Ghana.</title>
        <authorList>
            <person name="Atter A."/>
            <person name="Diaz M."/>
        </authorList>
    </citation>
    <scope>NUCLEOTIDE SEQUENCE [LARGE SCALE GENOMIC DNA]</scope>
    <source>
        <strain evidence="2 3">FI11640</strain>
    </source>
</reference>
<feature type="non-terminal residue" evidence="2">
    <location>
        <position position="1"/>
    </location>
</feature>
<dbReference type="Proteomes" id="UP001330016">
    <property type="component" value="Unassembled WGS sequence"/>
</dbReference>
<sequence>FSTDDSFLLHRNRNQVRFLFAQGSIISGKQGLGIGHNPEYWNNQDTQDKPPQEGKQQDVNAGGKM</sequence>
<protein>
    <submittedName>
        <fullName evidence="2">Uncharacterized protein</fullName>
    </submittedName>
</protein>
<name>A0ABU7T3V4_9LACO</name>